<accession>A0ABS1BAB4</accession>
<dbReference type="RefSeq" id="WP_200502183.1">
    <property type="nucleotide sequence ID" value="NZ_JAEDAJ010000004.1"/>
</dbReference>
<comment type="caution">
    <text evidence="1">The sequence shown here is derived from an EMBL/GenBank/DDBJ whole genome shotgun (WGS) entry which is preliminary data.</text>
</comment>
<organism evidence="1 2">
    <name type="scientific">Brachybacterium halotolerans</name>
    <dbReference type="NCBI Taxonomy" id="2795215"/>
    <lineage>
        <taxon>Bacteria</taxon>
        <taxon>Bacillati</taxon>
        <taxon>Actinomycetota</taxon>
        <taxon>Actinomycetes</taxon>
        <taxon>Micrococcales</taxon>
        <taxon>Dermabacteraceae</taxon>
        <taxon>Brachybacterium</taxon>
    </lineage>
</organism>
<sequence length="218" mass="22229">MRLGIIRVLTTQDSTLLNSHGRVIAEEFGVDAVSRCIPDQPRGVHSPATFEQAAPKVAELASAMSAHDDVDAILLSCAADPGLESARAASRVPVVGAGSSAACEAMGLGERVGVLDLTARTPLAVTARLRDRLLTATVPDGVTESRDLLTDVGRRAARSGAADLVAQGADVVLLACTGMTTIGLRHHLEGDLEVPVVDAVLAGARAAIAAAAETASTP</sequence>
<evidence type="ECO:0000313" key="2">
    <source>
        <dbReference type="Proteomes" id="UP000612352"/>
    </source>
</evidence>
<reference evidence="1 2" key="1">
    <citation type="submission" date="2020-12" db="EMBL/GenBank/DDBJ databases">
        <title>Brachybacterium sp. MASK1Z-5, whole genome shotgun sequence.</title>
        <authorList>
            <person name="Tuo L."/>
        </authorList>
    </citation>
    <scope>NUCLEOTIDE SEQUENCE [LARGE SCALE GENOMIC DNA]</scope>
    <source>
        <strain evidence="1 2">MASK1Z-5</strain>
    </source>
</reference>
<dbReference type="InterPro" id="IPR001920">
    <property type="entry name" value="Asp/Glu_race"/>
</dbReference>
<name>A0ABS1BAB4_9MICO</name>
<protein>
    <submittedName>
        <fullName evidence="1">Hydantoin racemase</fullName>
    </submittedName>
</protein>
<dbReference type="Pfam" id="PF01177">
    <property type="entry name" value="Asp_Glu_race"/>
    <property type="match status" value="1"/>
</dbReference>
<keyword evidence="2" id="KW-1185">Reference proteome</keyword>
<dbReference type="Gene3D" id="3.40.50.1860">
    <property type="match status" value="2"/>
</dbReference>
<proteinExistence type="predicted"/>
<dbReference type="EMBL" id="JAEDAJ010000004">
    <property type="protein sequence ID" value="MBK0331553.1"/>
    <property type="molecule type" value="Genomic_DNA"/>
</dbReference>
<gene>
    <name evidence="1" type="ORF">I8D64_09070</name>
</gene>
<evidence type="ECO:0000313" key="1">
    <source>
        <dbReference type="EMBL" id="MBK0331553.1"/>
    </source>
</evidence>
<dbReference type="Proteomes" id="UP000612352">
    <property type="component" value="Unassembled WGS sequence"/>
</dbReference>
<dbReference type="InterPro" id="IPR015942">
    <property type="entry name" value="Asp/Glu/hydantoin_racemase"/>
</dbReference>